<reference evidence="2 3" key="2">
    <citation type="submission" date="2018-06" db="EMBL/GenBank/DDBJ databases">
        <title>Metagenomic assembly of (sub)arctic Cyanobacteria and their associated microbiome from non-axenic cultures.</title>
        <authorList>
            <person name="Baurain D."/>
        </authorList>
    </citation>
    <scope>NUCLEOTIDE SEQUENCE [LARGE SCALE GENOMIC DNA]</scope>
    <source>
        <strain evidence="2">ULC041bin1</strain>
    </source>
</reference>
<feature type="transmembrane region" description="Helical" evidence="1">
    <location>
        <begin position="20"/>
        <end position="48"/>
    </location>
</feature>
<reference evidence="3" key="1">
    <citation type="submission" date="2018-04" db="EMBL/GenBank/DDBJ databases">
        <authorList>
            <person name="Cornet L."/>
        </authorList>
    </citation>
    <scope>NUCLEOTIDE SEQUENCE [LARGE SCALE GENOMIC DNA]</scope>
</reference>
<accession>A0A2W4XQQ7</accession>
<sequence length="76" mass="8567">MKRQYRQSWLMDFTGNVMKYFALGLLGCTITYVVAFALDLCLVAEAIVVGLELFLVRSLVLLGCLWAIAVIHESIR</sequence>
<evidence type="ECO:0000256" key="1">
    <source>
        <dbReference type="SAM" id="Phobius"/>
    </source>
</evidence>
<comment type="caution">
    <text evidence="2">The sequence shown here is derived from an EMBL/GenBank/DDBJ whole genome shotgun (WGS) entry which is preliminary data.</text>
</comment>
<keyword evidence="1" id="KW-0812">Transmembrane</keyword>
<name>A0A2W4XQQ7_9CYAN</name>
<organism evidence="2 3">
    <name type="scientific">Shackletoniella antarctica</name>
    <dbReference type="NCBI Taxonomy" id="268115"/>
    <lineage>
        <taxon>Bacteria</taxon>
        <taxon>Bacillati</taxon>
        <taxon>Cyanobacteriota</taxon>
        <taxon>Cyanophyceae</taxon>
        <taxon>Oculatellales</taxon>
        <taxon>Oculatellaceae</taxon>
        <taxon>Shackletoniella</taxon>
    </lineage>
</organism>
<keyword evidence="1" id="KW-1133">Transmembrane helix</keyword>
<gene>
    <name evidence="2" type="ORF">DCF17_16670</name>
</gene>
<dbReference type="Proteomes" id="UP000249081">
    <property type="component" value="Unassembled WGS sequence"/>
</dbReference>
<dbReference type="EMBL" id="QBMN01000132">
    <property type="protein sequence ID" value="PZO36925.1"/>
    <property type="molecule type" value="Genomic_DNA"/>
</dbReference>
<protein>
    <submittedName>
        <fullName evidence="2">Uncharacterized protein</fullName>
    </submittedName>
</protein>
<keyword evidence="1" id="KW-0472">Membrane</keyword>
<evidence type="ECO:0000313" key="3">
    <source>
        <dbReference type="Proteomes" id="UP000249081"/>
    </source>
</evidence>
<dbReference type="AlphaFoldDB" id="A0A2W4XQQ7"/>
<evidence type="ECO:0000313" key="2">
    <source>
        <dbReference type="EMBL" id="PZO36925.1"/>
    </source>
</evidence>
<feature type="transmembrane region" description="Helical" evidence="1">
    <location>
        <begin position="54"/>
        <end position="71"/>
    </location>
</feature>
<proteinExistence type="predicted"/>